<proteinExistence type="predicted"/>
<sequence length="41" mass="4743">MSRRVRTDARGCLLPAGTPLRTTAKTRACRPLRRYEPGWRD</sequence>
<reference evidence="1 2" key="1">
    <citation type="submission" date="2020-11" db="EMBL/GenBank/DDBJ databases">
        <title>Sequencing the genomes of 1000 actinobacteria strains.</title>
        <authorList>
            <person name="Klenk H.-P."/>
        </authorList>
    </citation>
    <scope>NUCLEOTIDE SEQUENCE [LARGE SCALE GENOMIC DNA]</scope>
    <source>
        <strain evidence="1 2">DSM 101695</strain>
    </source>
</reference>
<dbReference type="Proteomes" id="UP000631791">
    <property type="component" value="Unassembled WGS sequence"/>
</dbReference>
<evidence type="ECO:0000313" key="2">
    <source>
        <dbReference type="Proteomes" id="UP000631791"/>
    </source>
</evidence>
<comment type="caution">
    <text evidence="1">The sequence shown here is derived from an EMBL/GenBank/DDBJ whole genome shotgun (WGS) entry which is preliminary data.</text>
</comment>
<protein>
    <submittedName>
        <fullName evidence="1">Uncharacterized protein</fullName>
    </submittedName>
</protein>
<gene>
    <name evidence="1" type="ORF">IW249_004592</name>
</gene>
<dbReference type="EMBL" id="JADOTY010000001">
    <property type="protein sequence ID" value="MBG6104178.1"/>
    <property type="molecule type" value="Genomic_DNA"/>
</dbReference>
<accession>A0ABS0K6B2</accession>
<keyword evidence="2" id="KW-1185">Reference proteome</keyword>
<evidence type="ECO:0000313" key="1">
    <source>
        <dbReference type="EMBL" id="MBG6104178.1"/>
    </source>
</evidence>
<organism evidence="1 2">
    <name type="scientific">Micromonospora vinacea</name>
    <dbReference type="NCBI Taxonomy" id="709878"/>
    <lineage>
        <taxon>Bacteria</taxon>
        <taxon>Bacillati</taxon>
        <taxon>Actinomycetota</taxon>
        <taxon>Actinomycetes</taxon>
        <taxon>Micromonosporales</taxon>
        <taxon>Micromonosporaceae</taxon>
        <taxon>Micromonospora</taxon>
    </lineage>
</organism>
<name>A0ABS0K6B2_9ACTN</name>